<protein>
    <submittedName>
        <fullName evidence="1">Uncharacterized protein</fullName>
    </submittedName>
</protein>
<gene>
    <name evidence="1" type="ORF">GQS65_19180</name>
</gene>
<name>A0A6B0GWR2_9EURY</name>
<dbReference type="EMBL" id="WSZK01000036">
    <property type="protein sequence ID" value="MWG36585.1"/>
    <property type="molecule type" value="Genomic_DNA"/>
</dbReference>
<reference evidence="1 2" key="1">
    <citation type="submission" date="2019-12" db="EMBL/GenBank/DDBJ databases">
        <title>Halocatena pleomorpha gen. nov. sp. nov., an extremely halophilic archaeon of family Halobacteriaceae isolated from saltpan soil.</title>
        <authorList>
            <person name="Pal Y."/>
            <person name="Verma A."/>
            <person name="Krishnamurthi S."/>
            <person name="Kumar P."/>
        </authorList>
    </citation>
    <scope>NUCLEOTIDE SEQUENCE [LARGE SCALE GENOMIC DNA]</scope>
    <source>
        <strain evidence="1 2">JCM 16495</strain>
    </source>
</reference>
<accession>A0A6B0GWR2</accession>
<dbReference type="AlphaFoldDB" id="A0A6B0GWR2"/>
<evidence type="ECO:0000313" key="2">
    <source>
        <dbReference type="Proteomes" id="UP000451471"/>
    </source>
</evidence>
<dbReference type="RefSeq" id="WP_158206236.1">
    <property type="nucleotide sequence ID" value="NZ_WSZK01000036.1"/>
</dbReference>
<proteinExistence type="predicted"/>
<dbReference type="Proteomes" id="UP000451471">
    <property type="component" value="Unassembled WGS sequence"/>
</dbReference>
<keyword evidence="2" id="KW-1185">Reference proteome</keyword>
<sequence length="145" mass="17074">MSEPSYPRDVRETFVPFRYGEPERLALDQFQQAITNRQDFAFEDIELFSWPGQRLDVSFTYSPPAARWLWEVVHRRPTREDVTLVDAPAVIHRPYRYRDVLVFTFRYTGQVRPQKVDASNLGRRVELVCYPGPESEAFPFDLSEA</sequence>
<comment type="caution">
    <text evidence="1">The sequence shown here is derived from an EMBL/GenBank/DDBJ whole genome shotgun (WGS) entry which is preliminary data.</text>
</comment>
<organism evidence="1 2">
    <name type="scientific">Halomarina oriensis</name>
    <dbReference type="NCBI Taxonomy" id="671145"/>
    <lineage>
        <taxon>Archaea</taxon>
        <taxon>Methanobacteriati</taxon>
        <taxon>Methanobacteriota</taxon>
        <taxon>Stenosarchaea group</taxon>
        <taxon>Halobacteria</taxon>
        <taxon>Halobacteriales</taxon>
        <taxon>Natronomonadaceae</taxon>
        <taxon>Halomarina</taxon>
    </lineage>
</organism>
<evidence type="ECO:0000313" key="1">
    <source>
        <dbReference type="EMBL" id="MWG36585.1"/>
    </source>
</evidence>